<organism evidence="2 3">
    <name type="scientific">Setaria digitata</name>
    <dbReference type="NCBI Taxonomy" id="48799"/>
    <lineage>
        <taxon>Eukaryota</taxon>
        <taxon>Metazoa</taxon>
        <taxon>Ecdysozoa</taxon>
        <taxon>Nematoda</taxon>
        <taxon>Chromadorea</taxon>
        <taxon>Rhabditida</taxon>
        <taxon>Spirurina</taxon>
        <taxon>Spiruromorpha</taxon>
        <taxon>Filarioidea</taxon>
        <taxon>Setariidae</taxon>
        <taxon>Setaria</taxon>
    </lineage>
</organism>
<evidence type="ECO:0000256" key="1">
    <source>
        <dbReference type="SAM" id="MobiDB-lite"/>
    </source>
</evidence>
<accession>A0A915PWS1</accession>
<dbReference type="WBParaSite" id="sdigi.contig528.g8836.t1">
    <property type="protein sequence ID" value="sdigi.contig528.g8836.t1"/>
    <property type="gene ID" value="sdigi.contig528.g8836"/>
</dbReference>
<name>A0A915PWS1_9BILA</name>
<dbReference type="Proteomes" id="UP000887581">
    <property type="component" value="Unplaced"/>
</dbReference>
<protein>
    <submittedName>
        <fullName evidence="3">DUF834 domain-containing protein</fullName>
    </submittedName>
</protein>
<evidence type="ECO:0000313" key="3">
    <source>
        <dbReference type="WBParaSite" id="sdigi.contig528.g8836.t1"/>
    </source>
</evidence>
<reference evidence="3" key="1">
    <citation type="submission" date="2022-11" db="UniProtKB">
        <authorList>
            <consortium name="WormBaseParasite"/>
        </authorList>
    </citation>
    <scope>IDENTIFICATION</scope>
</reference>
<dbReference type="AlphaFoldDB" id="A0A915PWS1"/>
<sequence length="79" mass="9052">MDKGSGTRLIRWNRVDEGGEQGGYGGERGGQRKWNKVDTVEQGRRRRVDREVNRVDRVVNKVDRVEQVDEGDEPGGRRS</sequence>
<keyword evidence="2" id="KW-1185">Reference proteome</keyword>
<feature type="compositionally biased region" description="Basic and acidic residues" evidence="1">
    <location>
        <begin position="35"/>
        <end position="45"/>
    </location>
</feature>
<proteinExistence type="predicted"/>
<feature type="region of interest" description="Disordered" evidence="1">
    <location>
        <begin position="1"/>
        <end position="45"/>
    </location>
</feature>
<evidence type="ECO:0000313" key="2">
    <source>
        <dbReference type="Proteomes" id="UP000887581"/>
    </source>
</evidence>